<feature type="compositionally biased region" description="Low complexity" evidence="1">
    <location>
        <begin position="1"/>
        <end position="22"/>
    </location>
</feature>
<dbReference type="InterPro" id="IPR006580">
    <property type="entry name" value="Znf_TTF"/>
</dbReference>
<reference evidence="3 4" key="1">
    <citation type="journal article" date="2005" name="Nature">
        <title>The map-based sequence of the rice genome.</title>
        <authorList>
            <consortium name="International rice genome sequencing project (IRGSP)"/>
            <person name="Matsumoto T."/>
            <person name="Wu J."/>
            <person name="Kanamori H."/>
            <person name="Katayose Y."/>
            <person name="Fujisawa M."/>
            <person name="Namiki N."/>
            <person name="Mizuno H."/>
            <person name="Yamamoto K."/>
            <person name="Antonio B.A."/>
            <person name="Baba T."/>
            <person name="Sakata K."/>
            <person name="Nagamura Y."/>
            <person name="Aoki H."/>
            <person name="Arikawa K."/>
            <person name="Arita K."/>
            <person name="Bito T."/>
            <person name="Chiden Y."/>
            <person name="Fujitsuka N."/>
            <person name="Fukunaka R."/>
            <person name="Hamada M."/>
            <person name="Harada C."/>
            <person name="Hayashi A."/>
            <person name="Hijishita S."/>
            <person name="Honda M."/>
            <person name="Hosokawa S."/>
            <person name="Ichikawa Y."/>
            <person name="Idonuma A."/>
            <person name="Iijima M."/>
            <person name="Ikeda M."/>
            <person name="Ikeno M."/>
            <person name="Ito K."/>
            <person name="Ito S."/>
            <person name="Ito T."/>
            <person name="Ito Y."/>
            <person name="Ito Y."/>
            <person name="Iwabuchi A."/>
            <person name="Kamiya K."/>
            <person name="Karasawa W."/>
            <person name="Kurita K."/>
            <person name="Katagiri S."/>
            <person name="Kikuta A."/>
            <person name="Kobayashi H."/>
            <person name="Kobayashi N."/>
            <person name="Machita K."/>
            <person name="Maehara T."/>
            <person name="Masukawa M."/>
            <person name="Mizubayashi T."/>
            <person name="Mukai Y."/>
            <person name="Nagasaki H."/>
            <person name="Nagata Y."/>
            <person name="Naito S."/>
            <person name="Nakashima M."/>
            <person name="Nakama Y."/>
            <person name="Nakamichi Y."/>
            <person name="Nakamura M."/>
            <person name="Meguro A."/>
            <person name="Negishi M."/>
            <person name="Ohta I."/>
            <person name="Ohta T."/>
            <person name="Okamoto M."/>
            <person name="Ono N."/>
            <person name="Saji S."/>
            <person name="Sakaguchi M."/>
            <person name="Sakai K."/>
            <person name="Shibata M."/>
            <person name="Shimokawa T."/>
            <person name="Song J."/>
            <person name="Takazaki Y."/>
            <person name="Terasawa K."/>
            <person name="Tsugane M."/>
            <person name="Tsuji K."/>
            <person name="Ueda S."/>
            <person name="Waki K."/>
            <person name="Yamagata H."/>
            <person name="Yamamoto M."/>
            <person name="Yamamoto S."/>
            <person name="Yamane H."/>
            <person name="Yoshiki S."/>
            <person name="Yoshihara R."/>
            <person name="Yukawa K."/>
            <person name="Zhong H."/>
            <person name="Yano M."/>
            <person name="Yuan Q."/>
            <person name="Ouyang S."/>
            <person name="Liu J."/>
            <person name="Jones K.M."/>
            <person name="Gansberger K."/>
            <person name="Moffat K."/>
            <person name="Hill J."/>
            <person name="Bera J."/>
            <person name="Fadrosh D."/>
            <person name="Jin S."/>
            <person name="Johri S."/>
            <person name="Kim M."/>
            <person name="Overton L."/>
            <person name="Reardon M."/>
            <person name="Tsitrin T."/>
            <person name="Vuong H."/>
            <person name="Weaver B."/>
            <person name="Ciecko A."/>
            <person name="Tallon L."/>
            <person name="Jackson J."/>
            <person name="Pai G."/>
            <person name="Aken S.V."/>
            <person name="Utterback T."/>
            <person name="Reidmuller S."/>
            <person name="Feldblyum T."/>
            <person name="Hsiao J."/>
            <person name="Zismann V."/>
            <person name="Iobst S."/>
            <person name="de Vazeille A.R."/>
            <person name="Buell C.R."/>
            <person name="Ying K."/>
            <person name="Li Y."/>
            <person name="Lu T."/>
            <person name="Huang Y."/>
            <person name="Zhao Q."/>
            <person name="Feng Q."/>
            <person name="Zhang L."/>
            <person name="Zhu J."/>
            <person name="Weng Q."/>
            <person name="Mu J."/>
            <person name="Lu Y."/>
            <person name="Fan D."/>
            <person name="Liu Y."/>
            <person name="Guan J."/>
            <person name="Zhang Y."/>
            <person name="Yu S."/>
            <person name="Liu X."/>
            <person name="Zhang Y."/>
            <person name="Hong G."/>
            <person name="Han B."/>
            <person name="Choisne N."/>
            <person name="Demange N."/>
            <person name="Orjeda G."/>
            <person name="Samain S."/>
            <person name="Cattolico L."/>
            <person name="Pelletier E."/>
            <person name="Couloux A."/>
            <person name="Segurens B."/>
            <person name="Wincker P."/>
            <person name="D'Hont A."/>
            <person name="Scarpelli C."/>
            <person name="Weissenbach J."/>
            <person name="Salanoubat M."/>
            <person name="Quetier F."/>
            <person name="Yu Y."/>
            <person name="Kim H.R."/>
            <person name="Rambo T."/>
            <person name="Currie J."/>
            <person name="Collura K."/>
            <person name="Luo M."/>
            <person name="Yang T."/>
            <person name="Ammiraju J.S.S."/>
            <person name="Engler F."/>
            <person name="Soderlund C."/>
            <person name="Wing R.A."/>
            <person name="Palmer L.E."/>
            <person name="de la Bastide M."/>
            <person name="Spiegel L."/>
            <person name="Nascimento L."/>
            <person name="Zutavern T."/>
            <person name="O'Shaughnessy A."/>
            <person name="Dike S."/>
            <person name="Dedhia N."/>
            <person name="Preston R."/>
            <person name="Balija V."/>
            <person name="McCombie W.R."/>
            <person name="Chow T."/>
            <person name="Chen H."/>
            <person name="Chung M."/>
            <person name="Chen C."/>
            <person name="Shaw J."/>
            <person name="Wu H."/>
            <person name="Hsiao K."/>
            <person name="Chao Y."/>
            <person name="Chu M."/>
            <person name="Cheng C."/>
            <person name="Hour A."/>
            <person name="Lee P."/>
            <person name="Lin S."/>
            <person name="Lin Y."/>
            <person name="Liou J."/>
            <person name="Liu S."/>
            <person name="Hsing Y."/>
            <person name="Raghuvanshi S."/>
            <person name="Mohanty A."/>
            <person name="Bharti A.K."/>
            <person name="Gaur A."/>
            <person name="Gupta V."/>
            <person name="Kumar D."/>
            <person name="Ravi V."/>
            <person name="Vij S."/>
            <person name="Kapur A."/>
            <person name="Khurana P."/>
            <person name="Khurana P."/>
            <person name="Khurana J.P."/>
            <person name="Tyagi A.K."/>
            <person name="Gaikwad K."/>
            <person name="Singh A."/>
            <person name="Dalal V."/>
            <person name="Srivastava S."/>
            <person name="Dixit A."/>
            <person name="Pal A.K."/>
            <person name="Ghazi I.A."/>
            <person name="Yadav M."/>
            <person name="Pandit A."/>
            <person name="Bhargava A."/>
            <person name="Sureshbabu K."/>
            <person name="Batra K."/>
            <person name="Sharma T.R."/>
            <person name="Mohapatra T."/>
            <person name="Singh N.K."/>
            <person name="Messing J."/>
            <person name="Nelson A.B."/>
            <person name="Fuks G."/>
            <person name="Kavchok S."/>
            <person name="Keizer G."/>
            <person name="Linton E."/>
            <person name="Llaca V."/>
            <person name="Song R."/>
            <person name="Tanyolac B."/>
            <person name="Young S."/>
            <person name="Ho-Il K."/>
            <person name="Hahn J.H."/>
            <person name="Sangsakoo G."/>
            <person name="Vanavichit A."/>
            <person name="de Mattos Luiz.A.T."/>
            <person name="Zimmer P.D."/>
            <person name="Malone G."/>
            <person name="Dellagostin O."/>
            <person name="de Oliveira A.C."/>
            <person name="Bevan M."/>
            <person name="Bancroft I."/>
            <person name="Minx P."/>
            <person name="Cordum H."/>
            <person name="Wilson R."/>
            <person name="Cheng Z."/>
            <person name="Jin W."/>
            <person name="Jiang J."/>
            <person name="Leong S.A."/>
            <person name="Iwama H."/>
            <person name="Gojobori T."/>
            <person name="Itoh T."/>
            <person name="Niimura Y."/>
            <person name="Fujii Y."/>
            <person name="Habara T."/>
            <person name="Sakai H."/>
            <person name="Sato Y."/>
            <person name="Wilson G."/>
            <person name="Kumar K."/>
            <person name="McCouch S."/>
            <person name="Juretic N."/>
            <person name="Hoen D."/>
            <person name="Wright S."/>
            <person name="Bruskiewich R."/>
            <person name="Bureau T."/>
            <person name="Miyao A."/>
            <person name="Hirochika H."/>
            <person name="Nishikawa T."/>
            <person name="Kadowaki K."/>
            <person name="Sugiura M."/>
            <person name="Burr B."/>
            <person name="Sasaki T."/>
        </authorList>
    </citation>
    <scope>NUCLEOTIDE SEQUENCE [LARGE SCALE GENOMIC DNA]</scope>
    <source>
        <strain evidence="4">cv. Nipponbare</strain>
    </source>
</reference>
<accession>Q0JNG6</accession>
<dbReference type="InterPro" id="IPR025398">
    <property type="entry name" value="DUF4371"/>
</dbReference>
<dbReference type="InterPro" id="IPR008906">
    <property type="entry name" value="HATC_C_dom"/>
</dbReference>
<name>Q0JNG6_ORYSJ</name>
<gene>
    <name evidence="3" type="ordered locus">Os01g0293600</name>
</gene>
<dbReference type="KEGG" id="dosa:Os01g0293600"/>
<reference evidence="4" key="2">
    <citation type="journal article" date="2008" name="Nucleic Acids Res.">
        <title>The rice annotation project database (RAP-DB): 2008 update.</title>
        <authorList>
            <consortium name="The rice annotation project (RAP)"/>
        </authorList>
    </citation>
    <scope>GENOME REANNOTATION</scope>
    <source>
        <strain evidence="4">cv. Nipponbare</strain>
    </source>
</reference>
<organism evidence="3 4">
    <name type="scientific">Oryza sativa subsp. japonica</name>
    <name type="common">Rice</name>
    <dbReference type="NCBI Taxonomy" id="39947"/>
    <lineage>
        <taxon>Eukaryota</taxon>
        <taxon>Viridiplantae</taxon>
        <taxon>Streptophyta</taxon>
        <taxon>Embryophyta</taxon>
        <taxon>Tracheophyta</taxon>
        <taxon>Spermatophyta</taxon>
        <taxon>Magnoliopsida</taxon>
        <taxon>Liliopsida</taxon>
        <taxon>Poales</taxon>
        <taxon>Poaceae</taxon>
        <taxon>BOP clade</taxon>
        <taxon>Oryzoideae</taxon>
        <taxon>Oryzeae</taxon>
        <taxon>Oryzinae</taxon>
        <taxon>Oryza</taxon>
        <taxon>Oryza sativa</taxon>
    </lineage>
</organism>
<dbReference type="SMART" id="SM00597">
    <property type="entry name" value="ZnF_TTF"/>
    <property type="match status" value="1"/>
</dbReference>
<evidence type="ECO:0000313" key="4">
    <source>
        <dbReference type="Proteomes" id="UP000000763"/>
    </source>
</evidence>
<evidence type="ECO:0000256" key="1">
    <source>
        <dbReference type="SAM" id="MobiDB-lite"/>
    </source>
</evidence>
<dbReference type="AlphaFoldDB" id="Q0JNG6"/>
<sequence>MSKRTLLTYYSSSSNTDPSPSTENLSQPKRPRAEFSQSDIIGDPGLRKPIEAYPPEIRDQVKRAYALSGPTQPNITIFPRKWQGGEWRSFQKTWFNEFDWLEYSVSKDAAYCLYCYIFFEPGKPEKFGSAVFAKEGYVNWKKGKDRLTVHSNCKTHNDARNKCEDFMNQRTSVSKKIEIVSKEEEIRYKIRLTSSLDVVRFLIEQGDAFRGHDESDTSLSKGKFKEMVDWYKDKVPEVKDAYEKGLKNCQMVSHHIQKDLTKACAEKVTAVIMDEIGNRNFSVLIDESRDVSIKEQMGVILRFVNDEGKVMERFLGLQHIERCTAIALKEALFGMISSHKLTISKIRGQGYDGASNMRGEFNGVQKLIRDENPYAFYVHCFAHQLQLVVVAVSTSTPAIADFFNYVPLIVNTVGASCMRKDALLAKHHDVLLEKVENGEITTGRGLNQESSLARPGDTRWGSHLKTLLRILVMWEAIIDVLEIVKKDSTKPTFNGGAFGLMGKMQSFDFVFIMHLMIDMLSITDDLSRALQRKDQDIVEAMSLLIDVKELLQDMRENGWEPLLNRVISFCNKHEIKVPKMDKEVNERGTSTHRRHKVTNKHYYHVEIYLAAIDAILVEMNHRFSEVSSELLVCMSSLNPRNSFSNFDVDKLVRLAEIYAEDFLVGDLMLLRTQLGNFISNVRRSKEFLGCKDLAKVAELMVQTGKNRTYHLVYRLIELSLILPVATASVERVFSAMSLIKIDLRNKMGDEWLNDLMICYTEKQIFRSISDEKIIQHFEEMKKRRMLVLQQKLVITNEE</sequence>
<feature type="region of interest" description="Disordered" evidence="1">
    <location>
        <begin position="1"/>
        <end position="49"/>
    </location>
</feature>
<protein>
    <submittedName>
        <fullName evidence="3">Os01g0293600 protein</fullName>
    </submittedName>
</protein>
<evidence type="ECO:0000259" key="2">
    <source>
        <dbReference type="SMART" id="SM00597"/>
    </source>
</evidence>
<dbReference type="PANTHER" id="PTHR11697:SF230">
    <property type="entry name" value="ZINC FINGER, MYM DOMAIN CONTAINING 1"/>
    <property type="match status" value="1"/>
</dbReference>
<feature type="domain" description="TTF-type" evidence="2">
    <location>
        <begin position="86"/>
        <end position="179"/>
    </location>
</feature>
<dbReference type="Pfam" id="PF05699">
    <property type="entry name" value="Dimer_Tnp_hAT"/>
    <property type="match status" value="1"/>
</dbReference>
<dbReference type="Pfam" id="PF14291">
    <property type="entry name" value="DUF4371"/>
    <property type="match status" value="1"/>
</dbReference>
<dbReference type="InterPro" id="IPR055298">
    <property type="entry name" value="AtLOH3-like"/>
</dbReference>
<dbReference type="Proteomes" id="UP000000763">
    <property type="component" value="Chromosome 1"/>
</dbReference>
<dbReference type="SUPFAM" id="SSF53098">
    <property type="entry name" value="Ribonuclease H-like"/>
    <property type="match status" value="1"/>
</dbReference>
<evidence type="ECO:0000313" key="3">
    <source>
        <dbReference type="EMBL" id="BAF04712.2"/>
    </source>
</evidence>
<dbReference type="GO" id="GO:0046983">
    <property type="term" value="F:protein dimerization activity"/>
    <property type="evidence" value="ECO:0007669"/>
    <property type="project" value="InterPro"/>
</dbReference>
<proteinExistence type="predicted"/>
<dbReference type="EMBL" id="AP008207">
    <property type="protein sequence ID" value="BAF04712.2"/>
    <property type="molecule type" value="Genomic_DNA"/>
</dbReference>
<dbReference type="InterPro" id="IPR012337">
    <property type="entry name" value="RNaseH-like_sf"/>
</dbReference>
<dbReference type="PANTHER" id="PTHR11697">
    <property type="entry name" value="GENERAL TRANSCRIPTION FACTOR 2-RELATED ZINC FINGER PROTEIN"/>
    <property type="match status" value="1"/>
</dbReference>